<dbReference type="eggNOG" id="COG0609">
    <property type="taxonomic scope" value="Bacteria"/>
</dbReference>
<evidence type="ECO:0000256" key="2">
    <source>
        <dbReference type="ARBA" id="ARBA00007935"/>
    </source>
</evidence>
<keyword evidence="5 8" id="KW-0812">Transmembrane</keyword>
<feature type="transmembrane region" description="Helical" evidence="8">
    <location>
        <begin position="9"/>
        <end position="29"/>
    </location>
</feature>
<dbReference type="KEGG" id="blr:BRLA_c029900"/>
<keyword evidence="7 8" id="KW-0472">Membrane</keyword>
<dbReference type="AlphaFoldDB" id="A0A075R453"/>
<feature type="transmembrane region" description="Helical" evidence="8">
    <location>
        <begin position="119"/>
        <end position="139"/>
    </location>
</feature>
<evidence type="ECO:0000256" key="7">
    <source>
        <dbReference type="ARBA" id="ARBA00023136"/>
    </source>
</evidence>
<dbReference type="Proteomes" id="UP000005850">
    <property type="component" value="Chromosome"/>
</dbReference>
<dbReference type="GO" id="GO:0005886">
    <property type="term" value="C:plasma membrane"/>
    <property type="evidence" value="ECO:0007669"/>
    <property type="project" value="UniProtKB-SubCell"/>
</dbReference>
<keyword evidence="4" id="KW-1003">Cell membrane</keyword>
<dbReference type="EMBL" id="CP007806">
    <property type="protein sequence ID" value="AIG27302.1"/>
    <property type="molecule type" value="Genomic_DNA"/>
</dbReference>
<reference evidence="9 10" key="1">
    <citation type="journal article" date="2011" name="J. Bacteriol.">
        <title>Genome sequence of Brevibacillus laterosporus LMG 15441, a pathogen of invertebrates.</title>
        <authorList>
            <person name="Djukic M."/>
            <person name="Poehlein A."/>
            <person name="Thurmer A."/>
            <person name="Daniel R."/>
        </authorList>
    </citation>
    <scope>NUCLEOTIDE SEQUENCE [LARGE SCALE GENOMIC DNA]</scope>
    <source>
        <strain evidence="9 10">LMG 15441</strain>
    </source>
</reference>
<dbReference type="SUPFAM" id="SSF81345">
    <property type="entry name" value="ABC transporter involved in vitamin B12 uptake, BtuC"/>
    <property type="match status" value="1"/>
</dbReference>
<evidence type="ECO:0000256" key="4">
    <source>
        <dbReference type="ARBA" id="ARBA00022475"/>
    </source>
</evidence>
<evidence type="ECO:0000256" key="5">
    <source>
        <dbReference type="ARBA" id="ARBA00022692"/>
    </source>
</evidence>
<gene>
    <name evidence="9" type="ORF">BRLA_c029900</name>
</gene>
<evidence type="ECO:0000256" key="1">
    <source>
        <dbReference type="ARBA" id="ARBA00004651"/>
    </source>
</evidence>
<dbReference type="RefSeq" id="WP_003335813.1">
    <property type="nucleotide sequence ID" value="NZ_CP007806.1"/>
</dbReference>
<feature type="transmembrane region" description="Helical" evidence="8">
    <location>
        <begin position="191"/>
        <end position="213"/>
    </location>
</feature>
<keyword evidence="6 8" id="KW-1133">Transmembrane helix</keyword>
<dbReference type="FunFam" id="1.10.3470.10:FF:000001">
    <property type="entry name" value="Vitamin B12 ABC transporter permease BtuC"/>
    <property type="match status" value="1"/>
</dbReference>
<dbReference type="InterPro" id="IPR000522">
    <property type="entry name" value="ABC_transptr_permease_BtuC"/>
</dbReference>
<evidence type="ECO:0000256" key="6">
    <source>
        <dbReference type="ARBA" id="ARBA00022989"/>
    </source>
</evidence>
<feature type="transmembrane region" description="Helical" evidence="8">
    <location>
        <begin position="65"/>
        <end position="83"/>
    </location>
</feature>
<dbReference type="InterPro" id="IPR037294">
    <property type="entry name" value="ABC_BtuC-like"/>
</dbReference>
<dbReference type="HOGENOM" id="CLU_013016_0_2_9"/>
<dbReference type="Pfam" id="PF01032">
    <property type="entry name" value="FecCD"/>
    <property type="match status" value="1"/>
</dbReference>
<comment type="subcellular location">
    <subcellularLocation>
        <location evidence="1">Cell membrane</location>
        <topology evidence="1">Multi-pass membrane protein</topology>
    </subcellularLocation>
</comment>
<dbReference type="Gene3D" id="1.10.3470.10">
    <property type="entry name" value="ABC transporter involved in vitamin B12 uptake, BtuC"/>
    <property type="match status" value="1"/>
</dbReference>
<feature type="transmembrane region" description="Helical" evidence="8">
    <location>
        <begin position="146"/>
        <end position="171"/>
    </location>
</feature>
<feature type="transmembrane region" description="Helical" evidence="8">
    <location>
        <begin position="278"/>
        <end position="296"/>
    </location>
</feature>
<protein>
    <submittedName>
        <fullName evidence="9">ABC-type Fe3+-siderophore transport system, permease</fullName>
    </submittedName>
</protein>
<sequence>MKSRFIKSLLWTLPLIFGLISIGIGRYHVDFIVQTKILLSQIVPIEKTWTNMDETVVMNIRLPRILLAMLIGGGLSIAGAAFQGMFANPLVSPDILGVSAGAGFGASIGILLFGNGFTMQIFSLLMGMLAIGFAFLIGGSKRDMPIFMLVLAGVVTSALFQALISLVKFLADPEEKLPSITYWLMGSLGTASYSDLFIGGPLILIGIIILYILRWRLNILSLSEDEAKSLGISVAKMKWLVILGATLITSSAVAIAGIIGWVGLIIPHIARMLVGSNNQYVLPASISIGAMYLLMIDNLARSLTSAEIPLSILTAIVGAPFFAYLLRKTGGGWS</sequence>
<name>A0A075R453_BRELA</name>
<evidence type="ECO:0000256" key="8">
    <source>
        <dbReference type="SAM" id="Phobius"/>
    </source>
</evidence>
<dbReference type="PANTHER" id="PTHR30472">
    <property type="entry name" value="FERRIC ENTEROBACTIN TRANSPORT SYSTEM PERMEASE PROTEIN"/>
    <property type="match status" value="1"/>
</dbReference>
<dbReference type="GO" id="GO:0033214">
    <property type="term" value="P:siderophore-iron import into cell"/>
    <property type="evidence" value="ECO:0007669"/>
    <property type="project" value="TreeGrafter"/>
</dbReference>
<dbReference type="PANTHER" id="PTHR30472:SF70">
    <property type="entry name" value="MOLYBDATE IMPORT SYSTEM PERMEASE PROTEIN MOLB"/>
    <property type="match status" value="1"/>
</dbReference>
<comment type="similarity">
    <text evidence="2">Belongs to the binding-protein-dependent transport system permease family. FecCD subfamily.</text>
</comment>
<dbReference type="STRING" id="1042163.BRLA_c029900"/>
<evidence type="ECO:0000256" key="3">
    <source>
        <dbReference type="ARBA" id="ARBA00022448"/>
    </source>
</evidence>
<keyword evidence="3" id="KW-0813">Transport</keyword>
<keyword evidence="10" id="KW-1185">Reference proteome</keyword>
<accession>A0A075R453</accession>
<proteinExistence type="inferred from homology"/>
<evidence type="ECO:0000313" key="9">
    <source>
        <dbReference type="EMBL" id="AIG27302.1"/>
    </source>
</evidence>
<dbReference type="CDD" id="cd06550">
    <property type="entry name" value="TM_ABC_iron-siderophores_like"/>
    <property type="match status" value="1"/>
</dbReference>
<dbReference type="GO" id="GO:0022857">
    <property type="term" value="F:transmembrane transporter activity"/>
    <property type="evidence" value="ECO:0007669"/>
    <property type="project" value="InterPro"/>
</dbReference>
<feature type="transmembrane region" description="Helical" evidence="8">
    <location>
        <begin position="239"/>
        <end position="266"/>
    </location>
</feature>
<evidence type="ECO:0000313" key="10">
    <source>
        <dbReference type="Proteomes" id="UP000005850"/>
    </source>
</evidence>
<organism evidence="9 10">
    <name type="scientific">Brevibacillus laterosporus LMG 15441</name>
    <dbReference type="NCBI Taxonomy" id="1042163"/>
    <lineage>
        <taxon>Bacteria</taxon>
        <taxon>Bacillati</taxon>
        <taxon>Bacillota</taxon>
        <taxon>Bacilli</taxon>
        <taxon>Bacillales</taxon>
        <taxon>Paenibacillaceae</taxon>
        <taxon>Brevibacillus</taxon>
    </lineage>
</organism>
<feature type="transmembrane region" description="Helical" evidence="8">
    <location>
        <begin position="308"/>
        <end position="326"/>
    </location>
</feature>